<dbReference type="KEGG" id="rru:Rru_A3095"/>
<gene>
    <name evidence="2" type="ordered locus">Rru_A3095</name>
</gene>
<dbReference type="NCBIfam" id="NF041538">
    <property type="entry name" value="PEP_EDSA_1"/>
    <property type="match status" value="1"/>
</dbReference>
<organism evidence="2 3">
    <name type="scientific">Rhodospirillum rubrum (strain ATCC 11170 / ATH 1.1.1 / DSM 467 / LMG 4362 / NCIMB 8255 / S1)</name>
    <dbReference type="NCBI Taxonomy" id="269796"/>
    <lineage>
        <taxon>Bacteria</taxon>
        <taxon>Pseudomonadati</taxon>
        <taxon>Pseudomonadota</taxon>
        <taxon>Alphaproteobacteria</taxon>
        <taxon>Rhodospirillales</taxon>
        <taxon>Rhodospirillaceae</taxon>
        <taxon>Rhodospirillum</taxon>
    </lineage>
</organism>
<accession>Q2RPQ5</accession>
<evidence type="ECO:0000313" key="3">
    <source>
        <dbReference type="Proteomes" id="UP000001929"/>
    </source>
</evidence>
<evidence type="ECO:0000313" key="2">
    <source>
        <dbReference type="EMBL" id="ABC23890.1"/>
    </source>
</evidence>
<evidence type="ECO:0008006" key="4">
    <source>
        <dbReference type="Google" id="ProtNLM"/>
    </source>
</evidence>
<name>Q2RPQ5_RHORT</name>
<keyword evidence="3" id="KW-1185">Reference proteome</keyword>
<protein>
    <recommendedName>
        <fullName evidence="4">PEP-CTERM protein-sorting domain-containing protein</fullName>
    </recommendedName>
</protein>
<dbReference type="PATRIC" id="fig|269796.9.peg.3208"/>
<reference evidence="2 3" key="1">
    <citation type="journal article" date="2011" name="Stand. Genomic Sci.">
        <title>Complete genome sequence of Rhodospirillum rubrum type strain (S1).</title>
        <authorList>
            <person name="Munk A.C."/>
            <person name="Copeland A."/>
            <person name="Lucas S."/>
            <person name="Lapidus A."/>
            <person name="Del Rio T.G."/>
            <person name="Barry K."/>
            <person name="Detter J.C."/>
            <person name="Hammon N."/>
            <person name="Israni S."/>
            <person name="Pitluck S."/>
            <person name="Brettin T."/>
            <person name="Bruce D."/>
            <person name="Han C."/>
            <person name="Tapia R."/>
            <person name="Gilna P."/>
            <person name="Schmutz J."/>
            <person name="Larimer F."/>
            <person name="Land M."/>
            <person name="Kyrpides N.C."/>
            <person name="Mavromatis K."/>
            <person name="Richardson P."/>
            <person name="Rohde M."/>
            <person name="Goker M."/>
            <person name="Klenk H.P."/>
            <person name="Zhang Y."/>
            <person name="Roberts G.P."/>
            <person name="Reslewic S."/>
            <person name="Schwartz D.C."/>
        </authorList>
    </citation>
    <scope>NUCLEOTIDE SEQUENCE [LARGE SCALE GENOMIC DNA]</scope>
    <source>
        <strain evidence="3">ATCC 11170 / ATH 1.1.1 / DSM 467 / LMG 4362 / NCIMB 8255 / S1</strain>
    </source>
</reference>
<evidence type="ECO:0000256" key="1">
    <source>
        <dbReference type="SAM" id="SignalP"/>
    </source>
</evidence>
<dbReference type="HOGENOM" id="CLU_852271_0_0_5"/>
<dbReference type="STRING" id="269796.Rru_A3095"/>
<dbReference type="AlphaFoldDB" id="Q2RPQ5"/>
<dbReference type="InterPro" id="IPR048213">
    <property type="entry name" value="EDSA_1-like"/>
</dbReference>
<dbReference type="RefSeq" id="WP_011390843.1">
    <property type="nucleotide sequence ID" value="NC_007643.1"/>
</dbReference>
<feature type="signal peptide" evidence="1">
    <location>
        <begin position="1"/>
        <end position="26"/>
    </location>
</feature>
<keyword evidence="1" id="KW-0732">Signal</keyword>
<feature type="chain" id="PRO_5004214915" description="PEP-CTERM protein-sorting domain-containing protein" evidence="1">
    <location>
        <begin position="27"/>
        <end position="326"/>
    </location>
</feature>
<sequence length="326" mass="32747">MTRLLSKSGLGIIAAVALSAAAPAKADVVAYSSFSISNAGLYYTNSVGGLTQLPASNSGFGVNTGSITNNAVNVALAGTLNDYKSGIGGGTGNLNIDPQMAVIGSGAFGQNNFGRASVTPGNEFTRADSRLTGSLASFPNSNFLASQTVAETRLTGDNNTAASASTGSSGGISFNFTLNGDTYNNLTLQLDAVLSLYVAITGEPDSQNNATASANLVLRLTKANDTTVVRELNINDILGGTSIPTVNASLNGTSDSLDLSTPGRIALGLGTLAPGSWTLSIVQTASVSAGSTTVPEPGVPALLGTSILLVGALLRLRRREEGGLGA</sequence>
<proteinExistence type="predicted"/>
<dbReference type="Proteomes" id="UP000001929">
    <property type="component" value="Chromosome"/>
</dbReference>
<dbReference type="EnsemblBacteria" id="ABC23890">
    <property type="protein sequence ID" value="ABC23890"/>
    <property type="gene ID" value="Rru_A3095"/>
</dbReference>
<dbReference type="EMBL" id="CP000230">
    <property type="protein sequence ID" value="ABC23890.1"/>
    <property type="molecule type" value="Genomic_DNA"/>
</dbReference>